<accession>C9JG65</accession>
<reference evidence="7" key="6">
    <citation type="journal article" date="2012" name="Mol. Cell. Proteomics">
        <title>Comparative large-scale characterisation of plant vs. mammal proteins reveals similar and idiosyncratic N-alpha acetylation features.</title>
        <authorList>
            <person name="Bienvenut W.V."/>
            <person name="Sumpton D."/>
            <person name="Martinez A."/>
            <person name="Lilla S."/>
            <person name="Espagne C."/>
            <person name="Meinnel T."/>
            <person name="Giglione C."/>
        </authorList>
    </citation>
    <scope>IDENTIFICATION BY MASS SPECTROMETRY [LARGE SCALE ANALYSIS]</scope>
</reference>
<reference evidence="3" key="1">
    <citation type="journal article" date="2001" name="Nature">
        <title>Initial sequencing and analysis of the human genome.</title>
        <authorList>
            <consortium name="International Human Genome Sequencing Consortium"/>
            <person name="Lander E.S."/>
            <person name="Linton L.M."/>
            <person name="Birren B."/>
            <person name="Nusbaum C."/>
            <person name="Zody M.C."/>
            <person name="Baldwin J."/>
            <person name="Devon K."/>
            <person name="Dewar K."/>
            <person name="Doyle M."/>
            <person name="FitzHugh W."/>
            <person name="Funke R."/>
            <person name="Gage D."/>
            <person name="Harris K."/>
            <person name="Heaford A."/>
            <person name="Howland J."/>
            <person name="Kann L."/>
            <person name="Lehoczky J."/>
            <person name="LeVine R."/>
            <person name="McEwan P."/>
            <person name="McKernan K."/>
            <person name="Meldrim J."/>
            <person name="Mesirov J.P."/>
            <person name="Miranda C."/>
            <person name="Morris W."/>
            <person name="Naylor J."/>
            <person name="Raymond C."/>
            <person name="Rosetti M."/>
            <person name="Santos R."/>
            <person name="Sheridan A."/>
            <person name="Sougnez C."/>
            <person name="Stange-Thomann N."/>
            <person name="Stojanovic N."/>
            <person name="Subramanian A."/>
            <person name="Wyman D."/>
            <person name="Rogers J."/>
            <person name="Sulston J."/>
            <person name="Ainscough R."/>
            <person name="Beck S."/>
            <person name="Bentley D."/>
            <person name="Burton J."/>
            <person name="Clee C."/>
            <person name="Carter N."/>
            <person name="Coulson A."/>
            <person name="Deadman R."/>
            <person name="Deloukas P."/>
            <person name="Dunham A."/>
            <person name="Dunham I."/>
            <person name="Durbin R."/>
            <person name="French L."/>
            <person name="Grafham D."/>
            <person name="Gregory S."/>
            <person name="Hubbard T."/>
            <person name="Humphray S."/>
            <person name="Hunt A."/>
            <person name="Jones M."/>
            <person name="Lloyd C."/>
            <person name="McMurray A."/>
            <person name="Matthews L."/>
            <person name="Mercer S."/>
            <person name="Milne S."/>
            <person name="Mullikin J.C."/>
            <person name="Mungall A."/>
            <person name="Plumb R."/>
            <person name="Ross M."/>
            <person name="Shownkeen R."/>
            <person name="Sims S."/>
            <person name="Waterston R.H."/>
            <person name="Wilson R.K."/>
            <person name="Hillier L.W."/>
            <person name="McPherson J.D."/>
            <person name="Marra M.A."/>
            <person name="Mardis E.R."/>
            <person name="Fulton L.A."/>
            <person name="Chinwalla A.T."/>
            <person name="Pepin K.H."/>
            <person name="Gish W.R."/>
            <person name="Chissoe S.L."/>
            <person name="Wendl M.C."/>
            <person name="Delehaunty K.D."/>
            <person name="Miner T.L."/>
            <person name="Delehaunty A."/>
            <person name="Kramer J.B."/>
            <person name="Cook L.L."/>
            <person name="Fulton R.S."/>
            <person name="Johnson D.L."/>
            <person name="Minx P.J."/>
            <person name="Clifton S.W."/>
            <person name="Hawkins T."/>
            <person name="Branscomb E."/>
            <person name="Predki P."/>
            <person name="Richardson P."/>
            <person name="Wenning S."/>
            <person name="Slezak T."/>
            <person name="Doggett N."/>
            <person name="Cheng J.F."/>
            <person name="Olsen A."/>
            <person name="Lucas S."/>
            <person name="Elkin C."/>
            <person name="Uberbacher E."/>
            <person name="Frazier M."/>
            <person name="Gibbs R.A."/>
            <person name="Muzny D.M."/>
            <person name="Scherer S.E."/>
            <person name="Bouck J.B."/>
            <person name="Sodergren E.J."/>
            <person name="Worley K.C."/>
            <person name="Rives C.M."/>
            <person name="Gorrell J.H."/>
            <person name="Metzker M.L."/>
            <person name="Naylor S.L."/>
            <person name="Kucherlapati R.S."/>
            <person name="Nelson D.L."/>
            <person name="Weinstock G.M."/>
            <person name="Sakaki Y."/>
            <person name="Fujiyama A."/>
            <person name="Hattori M."/>
            <person name="Yada T."/>
            <person name="Toyoda A."/>
            <person name="Itoh T."/>
            <person name="Kawagoe C."/>
            <person name="Watanabe H."/>
            <person name="Totoki Y."/>
            <person name="Taylor T."/>
            <person name="Weissenbach J."/>
            <person name="Heilig R."/>
            <person name="Saurin W."/>
            <person name="Artiguenave F."/>
            <person name="Brottier P."/>
            <person name="Bruls T."/>
            <person name="Pelletier E."/>
            <person name="Robert C."/>
            <person name="Wincker P."/>
            <person name="Smith D.R."/>
            <person name="Doucette-Stamm L."/>
            <person name="Rubenfield M."/>
            <person name="Weinstock K."/>
            <person name="Lee H.M."/>
            <person name="Dubois J."/>
            <person name="Rosenthal A."/>
            <person name="Platzer M."/>
            <person name="Nyakatura G."/>
            <person name="Taudien S."/>
            <person name="Rump A."/>
            <person name="Yang H."/>
            <person name="Yu J."/>
            <person name="Wang J."/>
            <person name="Huang G."/>
            <person name="Gu J."/>
            <person name="Hood L."/>
            <person name="Rowen L."/>
            <person name="Madan A."/>
            <person name="Qin S."/>
            <person name="Davis R.W."/>
            <person name="Federspiel N.A."/>
            <person name="Abola A.P."/>
            <person name="Proctor M.J."/>
            <person name="Myers R.M."/>
            <person name="Schmutz J."/>
            <person name="Dickson M."/>
            <person name="Grimwood J."/>
            <person name="Cox D.R."/>
            <person name="Olson M.V."/>
            <person name="Kaul R."/>
            <person name="Raymond C."/>
            <person name="Shimizu N."/>
            <person name="Kawasaki K."/>
            <person name="Minoshima S."/>
            <person name="Evans G.A."/>
            <person name="Athanasiou M."/>
            <person name="Schultz R."/>
            <person name="Roe B.A."/>
            <person name="Chen F."/>
            <person name="Pan H."/>
            <person name="Ramser J."/>
            <person name="Lehrach H."/>
            <person name="Reinhardt R."/>
            <person name="McCombie W.R."/>
            <person name="de la Bastide M."/>
            <person name="Dedhia N."/>
            <person name="Blocker H."/>
            <person name="Hornischer K."/>
            <person name="Nordsiek G."/>
            <person name="Agarwala R."/>
            <person name="Aravind L."/>
            <person name="Bailey J.A."/>
            <person name="Bateman A."/>
            <person name="Batzoglou S."/>
            <person name="Birney E."/>
            <person name="Bork P."/>
            <person name="Brown D.G."/>
            <person name="Burge C.B."/>
            <person name="Cerutti L."/>
            <person name="Chen H.C."/>
            <person name="Church D."/>
            <person name="Clamp M."/>
            <person name="Copley R.R."/>
            <person name="Doerks T."/>
            <person name="Eddy S.R."/>
            <person name="Eichler E.E."/>
            <person name="Furey T.S."/>
            <person name="Galagan J."/>
            <person name="Gilbert J.G."/>
            <person name="Harmon C."/>
            <person name="Hayashizaki Y."/>
            <person name="Haussler D."/>
            <person name="Hermjakob H."/>
            <person name="Hokamp K."/>
            <person name="Jang W."/>
            <person name="Johnson L.S."/>
            <person name="Jones T.A."/>
            <person name="Kasif S."/>
            <person name="Kaspryzk A."/>
            <person name="Kennedy S."/>
            <person name="Kent W.J."/>
            <person name="Kitts P."/>
            <person name="Koonin E.V."/>
            <person name="Korf I."/>
            <person name="Kulp D."/>
            <person name="Lancet D."/>
            <person name="Lowe T.M."/>
            <person name="McLysaght A."/>
            <person name="Mikkelsen T."/>
            <person name="Moran J.V."/>
            <person name="Mulder N."/>
            <person name="Pollara V.J."/>
            <person name="Ponting C.P."/>
            <person name="Schuler G."/>
            <person name="Schultz J."/>
            <person name="Slater G."/>
            <person name="Smit A.F."/>
            <person name="Stupka E."/>
            <person name="Szustakowski J."/>
            <person name="Thierry-Mieg D."/>
            <person name="Thierry-Mieg J."/>
            <person name="Wagner L."/>
            <person name="Wallis J."/>
            <person name="Wheeler R."/>
            <person name="Williams A."/>
            <person name="Wolf Y.I."/>
            <person name="Wolfe K.H."/>
            <person name="Yang S.P."/>
            <person name="Yeh R.F."/>
            <person name="Collins F."/>
            <person name="Guyer M.S."/>
            <person name="Peterson J."/>
            <person name="Felsenfeld A."/>
            <person name="Wetterstrand K.A."/>
            <person name="Patrinos A."/>
            <person name="Morgan M.J."/>
            <person name="de Jong P."/>
            <person name="Catanese J.J."/>
            <person name="Osoegawa K."/>
            <person name="Shizuya H."/>
            <person name="Choi S."/>
            <person name="Chen Y.J."/>
        </authorList>
    </citation>
    <scope>NUCLEOTIDE SEQUENCE [LARGE SCALE GENOMIC DNA]</scope>
</reference>
<dbReference type="PeptideAtlas" id="C9JG65"/>
<evidence type="ECO:0007829" key="6">
    <source>
        <dbReference type="PubMed" id="21269460"/>
    </source>
</evidence>
<keyword evidence="3" id="KW-1185">Reference proteome</keyword>
<dbReference type="ChiTaRS" id="NAMPT">
    <property type="organism name" value="human"/>
</dbReference>
<dbReference type="GeneTree" id="ENSGT00940000153456"/>
<dbReference type="VEuPathDB" id="HostDB:ENSG00000105835"/>
<feature type="non-terminal residue" evidence="2">
    <location>
        <position position="88"/>
    </location>
</feature>
<reference evidence="2 3" key="2">
    <citation type="journal article" date="2003" name="Nature">
        <title>The DNA sequence of human chromosome 7.</title>
        <authorList>
            <person name="Hillier L.W."/>
            <person name="Fulton R.S."/>
            <person name="Fulton L.A."/>
            <person name="Graves T.A."/>
            <person name="Pepin K.H."/>
            <person name="Wagner-McPherson C."/>
            <person name="Layman D."/>
            <person name="Maas J."/>
            <person name="Jaeger S."/>
            <person name="Walker R."/>
            <person name="Wylie K."/>
            <person name="Sekhon M."/>
            <person name="Becker M.C."/>
            <person name="O'Laughlin M.D."/>
            <person name="Schaller M.E."/>
            <person name="Fewell G.A."/>
            <person name="Delehaunty K.D."/>
            <person name="Miner T.L."/>
            <person name="Nash W.E."/>
            <person name="Cordes M."/>
            <person name="Du H."/>
            <person name="Sun H."/>
            <person name="Edwards J."/>
            <person name="Bradshaw-Cordum H."/>
            <person name="Ali J."/>
            <person name="Andrews S."/>
            <person name="Isak A."/>
            <person name="Vanbrunt A."/>
            <person name="Nguyen C."/>
            <person name="Du F."/>
            <person name="Lamar B."/>
            <person name="Courtney L."/>
            <person name="Kalicki J."/>
            <person name="Ozersky P."/>
            <person name="Bielicki L."/>
            <person name="Scott K."/>
            <person name="Holmes A."/>
            <person name="Harkins R."/>
            <person name="Harris A."/>
            <person name="Strong C.M."/>
            <person name="Hou S."/>
            <person name="Tomlinson C."/>
            <person name="Dauphin-Kohlberg S."/>
            <person name="Kozlowicz-Reilly A."/>
            <person name="Leonard S."/>
            <person name="Rohlfing T."/>
            <person name="Rock S.M."/>
            <person name="Tin-Wollam A.M."/>
            <person name="Abbott A."/>
            <person name="Minx P."/>
            <person name="Maupin R."/>
            <person name="Strowmatt C."/>
            <person name="Latreille P."/>
            <person name="Miller N."/>
            <person name="Johnson D."/>
            <person name="Murray J."/>
            <person name="Woessner J.P."/>
            <person name="Wendl M.C."/>
            <person name="Yang S.P."/>
            <person name="Schultz B.R."/>
            <person name="Wallis J.W."/>
            <person name="Spieth J."/>
            <person name="Bieri T.A."/>
            <person name="Nelson J.O."/>
            <person name="Berkowicz N."/>
            <person name="Wohldmann P.E."/>
            <person name="Cook L.L."/>
            <person name="Hickenbotham M.T."/>
            <person name="Eldred J."/>
            <person name="Williams D."/>
            <person name="Bedell J.A."/>
            <person name="Mardis E.R."/>
            <person name="Clifton S.W."/>
            <person name="Chissoe S.L."/>
            <person name="Marra M.A."/>
            <person name="Raymond C."/>
            <person name="Haugen E."/>
            <person name="Gillett W."/>
            <person name="Zhou Y."/>
            <person name="James R."/>
            <person name="Phelps K."/>
            <person name="Iadanoto S."/>
            <person name="Bubb K."/>
            <person name="Simms E."/>
            <person name="Levy R."/>
            <person name="Clendenning J."/>
            <person name="Kaul R."/>
            <person name="Kent W.J."/>
            <person name="Furey T.S."/>
            <person name="Baertsch R.A."/>
            <person name="Brent M.R."/>
            <person name="Keibler E."/>
            <person name="Flicek P."/>
            <person name="Bork P."/>
            <person name="Suyama M."/>
            <person name="Bailey J.A."/>
            <person name="Portnoy M.E."/>
            <person name="Torrents D."/>
            <person name="Chinwalla A.T."/>
            <person name="Gish W.R."/>
            <person name="Eddy S.R."/>
            <person name="McPherson J.D."/>
            <person name="Olson M.V."/>
            <person name="Eichler E.E."/>
            <person name="Green E.D."/>
            <person name="Waterston R.H."/>
            <person name="Wilson R.K."/>
        </authorList>
    </citation>
    <scope>NUCLEOTIDE SEQUENCE [LARGE SCALE GENOMIC DNA]</scope>
</reference>
<dbReference type="ProteomicsDB" id="10069"/>
<protein>
    <submittedName>
        <fullName evidence="2">Nicotinamide phosphoribosyltransferase</fullName>
    </submittedName>
</protein>
<sequence>MNPAAEAEFNILLATDSYKVTHYKQYPPNTSKVYSYFECREKKTENSKLRKVKYEETVFYGLQYILNKYLKGKVVTKEKIQEAKDVYK</sequence>
<dbReference type="Pfam" id="PF18127">
    <property type="entry name" value="NAMPT_N"/>
    <property type="match status" value="1"/>
</dbReference>
<name>C9JG65_HUMAN</name>
<dbReference type="GO" id="GO:0030054">
    <property type="term" value="C:cell junction"/>
    <property type="evidence" value="ECO:0000314"/>
    <property type="project" value="HPA"/>
</dbReference>
<dbReference type="SMR" id="C9JG65"/>
<dbReference type="PANTHER" id="PTHR43816:SF1">
    <property type="entry name" value="NICOTINAMIDE PHOSPHORIBOSYLTRANSFERASE"/>
    <property type="match status" value="1"/>
</dbReference>
<proteinExistence type="evidence at protein level"/>
<evidence type="ECO:0007829" key="7">
    <source>
        <dbReference type="PubMed" id="22223895"/>
    </source>
</evidence>
<dbReference type="AlphaFoldDB" id="C9JG65"/>
<dbReference type="InterPro" id="IPR041529">
    <property type="entry name" value="DUF5598"/>
</dbReference>
<reference evidence="2" key="5">
    <citation type="submission" date="2011-07" db="UniProtKB">
        <authorList>
            <consortium name="Ensembl"/>
        </authorList>
    </citation>
    <scope>IDENTIFICATION</scope>
</reference>
<evidence type="ECO:0000313" key="3">
    <source>
        <dbReference type="Proteomes" id="UP000005640"/>
    </source>
</evidence>
<organism evidence="2 3">
    <name type="scientific">Homo sapiens</name>
    <name type="common">Human</name>
    <dbReference type="NCBI Taxonomy" id="9606"/>
    <lineage>
        <taxon>Eukaryota</taxon>
        <taxon>Metazoa</taxon>
        <taxon>Chordata</taxon>
        <taxon>Craniata</taxon>
        <taxon>Vertebrata</taxon>
        <taxon>Euteleostomi</taxon>
        <taxon>Mammalia</taxon>
        <taxon>Eutheria</taxon>
        <taxon>Euarchontoglires</taxon>
        <taxon>Primates</taxon>
        <taxon>Haplorrhini</taxon>
        <taxon>Catarrhini</taxon>
        <taxon>Hominidae</taxon>
        <taxon>Homo</taxon>
    </lineage>
</organism>
<dbReference type="OpenTargets" id="ENSG00000105835"/>
<dbReference type="Antibodypedia" id="17123">
    <property type="antibodies" value="1005 antibodies from 45 providers"/>
</dbReference>
<dbReference type="Ensembl" id="ENST00000424768">
    <property type="protein sequence ID" value="ENSP00000390591"/>
    <property type="gene ID" value="ENSG00000105835"/>
</dbReference>
<gene>
    <name evidence="2" type="primary">NAMPT</name>
</gene>
<dbReference type="HGNC" id="HGNC:30092">
    <property type="gene designation" value="NAMPT"/>
</dbReference>
<dbReference type="Bgee" id="ENSG00000105835">
    <property type="expression patterns" value="Expressed in blood and 198 other cell types or tissues"/>
</dbReference>
<dbReference type="Proteomes" id="UP000005640">
    <property type="component" value="Chromosome 7"/>
</dbReference>
<dbReference type="ExpressionAtlas" id="C9JG65">
    <property type="expression patterns" value="baseline and differential"/>
</dbReference>
<dbReference type="OMA" id="TFGFAMK"/>
<evidence type="ECO:0000313" key="2">
    <source>
        <dbReference type="Ensembl" id="ENSP00000390591"/>
    </source>
</evidence>
<reference evidence="3" key="3">
    <citation type="journal article" date="2004" name="Nature">
        <title>Finishing the euchromatic sequence of the human genome.</title>
        <authorList>
            <consortium name="International Human Genome Sequencing Consortium"/>
        </authorList>
    </citation>
    <scope>NUCLEOTIDE SEQUENCE [LARGE SCALE GENOMIC DNA]</scope>
</reference>
<keyword evidence="4 5" id="KW-1267">Proteomics identification</keyword>
<dbReference type="InterPro" id="IPR016471">
    <property type="entry name" value="Nicotinamide_PRibTrfase"/>
</dbReference>
<dbReference type="PANTHER" id="PTHR43816">
    <property type="entry name" value="NICOTINAMIDE PHOSPHORIBOSYLTRANSFERASE"/>
    <property type="match status" value="1"/>
</dbReference>
<dbReference type="MassIVE" id="C9JG65"/>
<evidence type="ECO:0007829" key="5">
    <source>
        <dbReference type="ProteomicsDB" id="C9JG65"/>
    </source>
</evidence>
<dbReference type="UCSC" id="uc064gvy.1">
    <property type="organism name" value="human"/>
</dbReference>
<evidence type="ECO:0007829" key="4">
    <source>
        <dbReference type="PeptideAtlas" id="C9JG65"/>
    </source>
</evidence>
<dbReference type="OrthoDB" id="193380at2759"/>
<dbReference type="GO" id="GO:0016607">
    <property type="term" value="C:nuclear speck"/>
    <property type="evidence" value="ECO:0000314"/>
    <property type="project" value="HPA"/>
</dbReference>
<reference evidence="6" key="4">
    <citation type="journal article" date="2011" name="BMC Syst. Biol.">
        <title>Initial characterization of the human central proteome.</title>
        <authorList>
            <person name="Burkard T.R."/>
            <person name="Planyavsky M."/>
            <person name="Kaupe I."/>
            <person name="Breitwieser F.P."/>
            <person name="Burckstummer T."/>
            <person name="Bennett K.L."/>
            <person name="Superti-Furga G."/>
            <person name="Colinge J."/>
        </authorList>
    </citation>
    <scope>IDENTIFICATION BY MASS SPECTROMETRY [LARGE SCALE ANALYSIS]</scope>
</reference>
<dbReference type="EMBL" id="AC007032">
    <property type="status" value="NOT_ANNOTATED_CDS"/>
    <property type="molecule type" value="Genomic_DNA"/>
</dbReference>
<dbReference type="HOGENOM" id="CLU_171500_0_0_1"/>
<evidence type="ECO:0000259" key="1">
    <source>
        <dbReference type="Pfam" id="PF18127"/>
    </source>
</evidence>
<feature type="domain" description="Nicotinamide phosphoribosyltransferase N-terminal" evidence="1">
    <location>
        <begin position="10"/>
        <end position="88"/>
    </location>
</feature>